<accession>M1D7R6</accession>
<reference evidence="1" key="2">
    <citation type="submission" date="2015-06" db="UniProtKB">
        <authorList>
            <consortium name="EnsemblPlants"/>
        </authorList>
    </citation>
    <scope>IDENTIFICATION</scope>
    <source>
        <strain evidence="1">DM1-3 516 R44</strain>
    </source>
</reference>
<keyword evidence="2" id="KW-1185">Reference proteome</keyword>
<name>M1D7R6_SOLTU</name>
<evidence type="ECO:0000313" key="2">
    <source>
        <dbReference type="Proteomes" id="UP000011115"/>
    </source>
</evidence>
<proteinExistence type="predicted"/>
<reference evidence="2" key="1">
    <citation type="journal article" date="2011" name="Nature">
        <title>Genome sequence and analysis of the tuber crop potato.</title>
        <authorList>
            <consortium name="The Potato Genome Sequencing Consortium"/>
        </authorList>
    </citation>
    <scope>NUCLEOTIDE SEQUENCE [LARGE SCALE GENOMIC DNA]</scope>
    <source>
        <strain evidence="2">cv. DM1-3 516 R44</strain>
    </source>
</reference>
<sequence length="62" mass="6977">MKIGRGQGPKRKFLSNLQFKFLSPKTNGLLLAPDFQSKSPKIRMERSRWAAIAEKVVGVVGY</sequence>
<dbReference type="HOGENOM" id="CLU_2946209_0_0_1"/>
<dbReference type="PaxDb" id="4113-PGSC0003DMT400084322"/>
<dbReference type="EnsemblPlants" id="PGSC0003DMT400084322">
    <property type="protein sequence ID" value="PGSC0003DMT400084322"/>
    <property type="gene ID" value="PGSC0003DMG400033937"/>
</dbReference>
<dbReference type="AlphaFoldDB" id="M1D7R6"/>
<evidence type="ECO:0000313" key="1">
    <source>
        <dbReference type="EnsemblPlants" id="PGSC0003DMT400084322"/>
    </source>
</evidence>
<dbReference type="Proteomes" id="UP000011115">
    <property type="component" value="Unassembled WGS sequence"/>
</dbReference>
<dbReference type="InParanoid" id="M1D7R6"/>
<protein>
    <submittedName>
        <fullName evidence="1">Uncharacterized protein</fullName>
    </submittedName>
</protein>
<dbReference type="Gramene" id="PGSC0003DMT400084322">
    <property type="protein sequence ID" value="PGSC0003DMT400084322"/>
    <property type="gene ID" value="PGSC0003DMG400033937"/>
</dbReference>
<organism evidence="1 2">
    <name type="scientific">Solanum tuberosum</name>
    <name type="common">Potato</name>
    <dbReference type="NCBI Taxonomy" id="4113"/>
    <lineage>
        <taxon>Eukaryota</taxon>
        <taxon>Viridiplantae</taxon>
        <taxon>Streptophyta</taxon>
        <taxon>Embryophyta</taxon>
        <taxon>Tracheophyta</taxon>
        <taxon>Spermatophyta</taxon>
        <taxon>Magnoliopsida</taxon>
        <taxon>eudicotyledons</taxon>
        <taxon>Gunneridae</taxon>
        <taxon>Pentapetalae</taxon>
        <taxon>asterids</taxon>
        <taxon>lamiids</taxon>
        <taxon>Solanales</taxon>
        <taxon>Solanaceae</taxon>
        <taxon>Solanoideae</taxon>
        <taxon>Solaneae</taxon>
        <taxon>Solanum</taxon>
    </lineage>
</organism>